<dbReference type="Pfam" id="PF22725">
    <property type="entry name" value="GFO_IDH_MocA_C3"/>
    <property type="match status" value="1"/>
</dbReference>
<dbReference type="InterPro" id="IPR055170">
    <property type="entry name" value="GFO_IDH_MocA-like_dom"/>
</dbReference>
<dbReference type="KEGG" id="mdr:MDOR_35260"/>
<dbReference type="GO" id="GO:0000166">
    <property type="term" value="F:nucleotide binding"/>
    <property type="evidence" value="ECO:0007669"/>
    <property type="project" value="InterPro"/>
</dbReference>
<evidence type="ECO:0008006" key="5">
    <source>
        <dbReference type="Google" id="ProtNLM"/>
    </source>
</evidence>
<dbReference type="InterPro" id="IPR000683">
    <property type="entry name" value="Gfo/Idh/MocA-like_OxRdtase_N"/>
</dbReference>
<dbReference type="AlphaFoldDB" id="A0A7I7VX06"/>
<reference evidence="3 4" key="1">
    <citation type="journal article" date="2019" name="Emerg. Microbes Infect.">
        <title>Comprehensive subspecies identification of 175 nontuberculous mycobacteria species based on 7547 genomic profiles.</title>
        <authorList>
            <person name="Matsumoto Y."/>
            <person name="Kinjo T."/>
            <person name="Motooka D."/>
            <person name="Nabeya D."/>
            <person name="Jung N."/>
            <person name="Uechi K."/>
            <person name="Horii T."/>
            <person name="Iida T."/>
            <person name="Fujita J."/>
            <person name="Nakamura S."/>
        </authorList>
    </citation>
    <scope>NUCLEOTIDE SEQUENCE [LARGE SCALE GENOMIC DNA]</scope>
    <source>
        <strain evidence="3 4">JCM 12405</strain>
    </source>
</reference>
<dbReference type="SUPFAM" id="SSF51735">
    <property type="entry name" value="NAD(P)-binding Rossmann-fold domains"/>
    <property type="match status" value="1"/>
</dbReference>
<organism evidence="3 4">
    <name type="scientific">Mycolicibacterium doricum</name>
    <dbReference type="NCBI Taxonomy" id="126673"/>
    <lineage>
        <taxon>Bacteria</taxon>
        <taxon>Bacillati</taxon>
        <taxon>Actinomycetota</taxon>
        <taxon>Actinomycetes</taxon>
        <taxon>Mycobacteriales</taxon>
        <taxon>Mycobacteriaceae</taxon>
        <taxon>Mycolicibacterium</taxon>
    </lineage>
</organism>
<evidence type="ECO:0000313" key="3">
    <source>
        <dbReference type="EMBL" id="BBZ09357.1"/>
    </source>
</evidence>
<dbReference type="Pfam" id="PF01408">
    <property type="entry name" value="GFO_IDH_MocA"/>
    <property type="match status" value="1"/>
</dbReference>
<protein>
    <recommendedName>
        <fullName evidence="5">Oxidoreductase</fullName>
    </recommendedName>
</protein>
<dbReference type="PANTHER" id="PTHR43377">
    <property type="entry name" value="BILIVERDIN REDUCTASE A"/>
    <property type="match status" value="1"/>
</dbReference>
<dbReference type="InterPro" id="IPR036291">
    <property type="entry name" value="NAD(P)-bd_dom_sf"/>
</dbReference>
<name>A0A7I7VX06_9MYCO</name>
<dbReference type="EMBL" id="AP022605">
    <property type="protein sequence ID" value="BBZ09357.1"/>
    <property type="molecule type" value="Genomic_DNA"/>
</dbReference>
<dbReference type="PANTHER" id="PTHR43377:SF1">
    <property type="entry name" value="BILIVERDIN REDUCTASE A"/>
    <property type="match status" value="1"/>
</dbReference>
<accession>A0A7I7VX06</accession>
<dbReference type="Proteomes" id="UP000467201">
    <property type="component" value="Chromosome"/>
</dbReference>
<sequence>MAGTDGNDVAAYEDWPTALSNAEPNRTIVVVAVPPHQHFAPVVAALRQGFHTLCEKPLARTVAEASEMVDEGERAHVMLAECSSRYLGPVTGQFRQLLSDGVIGRPYRLDFVARKARARPAIDDNLAPHWRLSRELSGGGSLWGHGEYDLAMLNRILPAPKEVVVAGAFSEQINTDWSPPASVTYDVESTAGATLTYVYESSRPIVVQWHRTAGLHGDSETYIRVEGTEGSLLWDWTTSPEQMLQFTDEANHVVRRTLPVRPRPMPPNWYPFALLAEDLKDITDSNGSHTPRSVTGQEAIHSLRIMRSMYDVAASGAPAVVEWPDLHELTWADVSSSLGM</sequence>
<feature type="domain" description="Gfo/Idh/MocA-like oxidoreductase N-terminal" evidence="1">
    <location>
        <begin position="8"/>
        <end position="79"/>
    </location>
</feature>
<proteinExistence type="predicted"/>
<gene>
    <name evidence="3" type="ORF">MDOR_35260</name>
</gene>
<feature type="domain" description="GFO/IDH/MocA-like oxidoreductase" evidence="2">
    <location>
        <begin position="93"/>
        <end position="232"/>
    </location>
</feature>
<dbReference type="InterPro" id="IPR051450">
    <property type="entry name" value="Gfo/Idh/MocA_Oxidoreductases"/>
</dbReference>
<evidence type="ECO:0000259" key="1">
    <source>
        <dbReference type="Pfam" id="PF01408"/>
    </source>
</evidence>
<evidence type="ECO:0000313" key="4">
    <source>
        <dbReference type="Proteomes" id="UP000467201"/>
    </source>
</evidence>
<dbReference type="Gene3D" id="3.40.50.720">
    <property type="entry name" value="NAD(P)-binding Rossmann-like Domain"/>
    <property type="match status" value="1"/>
</dbReference>
<evidence type="ECO:0000259" key="2">
    <source>
        <dbReference type="Pfam" id="PF22725"/>
    </source>
</evidence>
<dbReference type="SUPFAM" id="SSF55347">
    <property type="entry name" value="Glyceraldehyde-3-phosphate dehydrogenase-like, C-terminal domain"/>
    <property type="match status" value="1"/>
</dbReference>
<dbReference type="Gene3D" id="3.30.360.10">
    <property type="entry name" value="Dihydrodipicolinate Reductase, domain 2"/>
    <property type="match status" value="1"/>
</dbReference>